<dbReference type="PANTHER" id="PTHR43877">
    <property type="entry name" value="AMINOALKYLPHOSPHONATE N-ACETYLTRANSFERASE-RELATED-RELATED"/>
    <property type="match status" value="1"/>
</dbReference>
<accession>A0AA46TLK5</accession>
<keyword evidence="5" id="KW-1185">Reference proteome</keyword>
<dbReference type="InterPro" id="IPR000182">
    <property type="entry name" value="GNAT_dom"/>
</dbReference>
<keyword evidence="1" id="KW-0808">Transferase</keyword>
<dbReference type="Proteomes" id="UP001164390">
    <property type="component" value="Chromosome"/>
</dbReference>
<dbReference type="SUPFAM" id="SSF55729">
    <property type="entry name" value="Acyl-CoA N-acyltransferases (Nat)"/>
    <property type="match status" value="1"/>
</dbReference>
<keyword evidence="2" id="KW-0012">Acyltransferase</keyword>
<dbReference type="Pfam" id="PF00583">
    <property type="entry name" value="Acetyltransf_1"/>
    <property type="match status" value="1"/>
</dbReference>
<sequence>MSGSDLFAAYDPRPRHAVWPGSVRLARPSDIETVAALSVTRDGGERAERAERLRRHIDAETSALHVGTIDDGVVGFGLIRELTFDEGSPPDGLYLGGVVIAEAWRRQGLAYALTAARLEWARERSDVVWYFANARNRASIALHDRFGFEEHTRDVRVPGVTFTGGEGVLFRLTL</sequence>
<evidence type="ECO:0000256" key="2">
    <source>
        <dbReference type="ARBA" id="ARBA00023315"/>
    </source>
</evidence>
<dbReference type="InterPro" id="IPR050832">
    <property type="entry name" value="Bact_Acetyltransf"/>
</dbReference>
<dbReference type="EMBL" id="CP094970">
    <property type="protein sequence ID" value="UYM07516.1"/>
    <property type="molecule type" value="Genomic_DNA"/>
</dbReference>
<protein>
    <submittedName>
        <fullName evidence="4">GNAT family N-acetyltransferase</fullName>
    </submittedName>
</protein>
<evidence type="ECO:0000259" key="3">
    <source>
        <dbReference type="PROSITE" id="PS51186"/>
    </source>
</evidence>
<organism evidence="4 5">
    <name type="scientific">Solicola gregarius</name>
    <dbReference type="NCBI Taxonomy" id="2908642"/>
    <lineage>
        <taxon>Bacteria</taxon>
        <taxon>Bacillati</taxon>
        <taxon>Actinomycetota</taxon>
        <taxon>Actinomycetes</taxon>
        <taxon>Propionibacteriales</taxon>
        <taxon>Nocardioidaceae</taxon>
        <taxon>Solicola</taxon>
    </lineage>
</organism>
<gene>
    <name evidence="4" type="ORF">L0C25_10735</name>
</gene>
<dbReference type="GO" id="GO:0016747">
    <property type="term" value="F:acyltransferase activity, transferring groups other than amino-acyl groups"/>
    <property type="evidence" value="ECO:0007669"/>
    <property type="project" value="InterPro"/>
</dbReference>
<evidence type="ECO:0000313" key="4">
    <source>
        <dbReference type="EMBL" id="UYM07516.1"/>
    </source>
</evidence>
<evidence type="ECO:0000313" key="5">
    <source>
        <dbReference type="Proteomes" id="UP001164390"/>
    </source>
</evidence>
<dbReference type="InterPro" id="IPR016181">
    <property type="entry name" value="Acyl_CoA_acyltransferase"/>
</dbReference>
<name>A0AA46TLK5_9ACTN</name>
<feature type="domain" description="N-acetyltransferase" evidence="3">
    <location>
        <begin position="21"/>
        <end position="174"/>
    </location>
</feature>
<reference evidence="4" key="1">
    <citation type="submission" date="2022-01" db="EMBL/GenBank/DDBJ databases">
        <title>Nocardioidaceae gen. sp. A5X3R13.</title>
        <authorList>
            <person name="Lopez Marin M.A."/>
            <person name="Uhlik O."/>
        </authorList>
    </citation>
    <scope>NUCLEOTIDE SEQUENCE</scope>
    <source>
        <strain evidence="4">A5X3R13</strain>
    </source>
</reference>
<dbReference type="KEGG" id="sgrg:L0C25_10735"/>
<dbReference type="Gene3D" id="3.40.630.30">
    <property type="match status" value="1"/>
</dbReference>
<dbReference type="CDD" id="cd04301">
    <property type="entry name" value="NAT_SF"/>
    <property type="match status" value="1"/>
</dbReference>
<dbReference type="AlphaFoldDB" id="A0AA46TLK5"/>
<dbReference type="RefSeq" id="WP_271636493.1">
    <property type="nucleotide sequence ID" value="NZ_CP094970.1"/>
</dbReference>
<proteinExistence type="predicted"/>
<dbReference type="PROSITE" id="PS51186">
    <property type="entry name" value="GNAT"/>
    <property type="match status" value="1"/>
</dbReference>
<evidence type="ECO:0000256" key="1">
    <source>
        <dbReference type="ARBA" id="ARBA00022679"/>
    </source>
</evidence>